<keyword evidence="2" id="KW-0238">DNA-binding</keyword>
<dbReference type="Proteomes" id="UP000271624">
    <property type="component" value="Unassembled WGS sequence"/>
</dbReference>
<dbReference type="RefSeq" id="WP_127086528.1">
    <property type="nucleotide sequence ID" value="NZ_RSCL01000033.1"/>
</dbReference>
<feature type="domain" description="HTH araC/xylS-type" evidence="4">
    <location>
        <begin position="196"/>
        <end position="294"/>
    </location>
</feature>
<dbReference type="InterPro" id="IPR050204">
    <property type="entry name" value="AraC_XylS_family_regulators"/>
</dbReference>
<dbReference type="PANTHER" id="PTHR46796">
    <property type="entry name" value="HTH-TYPE TRANSCRIPTIONAL ACTIVATOR RHAS-RELATED"/>
    <property type="match status" value="1"/>
</dbReference>
<evidence type="ECO:0000313" key="6">
    <source>
        <dbReference type="Proteomes" id="UP000271624"/>
    </source>
</evidence>
<evidence type="ECO:0000256" key="2">
    <source>
        <dbReference type="ARBA" id="ARBA00023125"/>
    </source>
</evidence>
<dbReference type="PROSITE" id="PS01124">
    <property type="entry name" value="HTH_ARAC_FAMILY_2"/>
    <property type="match status" value="1"/>
</dbReference>
<dbReference type="GO" id="GO:0003700">
    <property type="term" value="F:DNA-binding transcription factor activity"/>
    <property type="evidence" value="ECO:0007669"/>
    <property type="project" value="InterPro"/>
</dbReference>
<reference evidence="5" key="1">
    <citation type="submission" date="2018-12" db="EMBL/GenBank/DDBJ databases">
        <authorList>
            <person name="Will S."/>
            <person name="Neumann-Schaal M."/>
            <person name="Henke P."/>
        </authorList>
    </citation>
    <scope>NUCLEOTIDE SEQUENCE</scope>
    <source>
        <strain evidence="5">PCC 7102</strain>
    </source>
</reference>
<dbReference type="InterPro" id="IPR018060">
    <property type="entry name" value="HTH_AraC"/>
</dbReference>
<dbReference type="Gene3D" id="1.10.10.60">
    <property type="entry name" value="Homeodomain-like"/>
    <property type="match status" value="2"/>
</dbReference>
<evidence type="ECO:0000313" key="5">
    <source>
        <dbReference type="EMBL" id="RUS97410.1"/>
    </source>
</evidence>
<dbReference type="GO" id="GO:0043565">
    <property type="term" value="F:sequence-specific DNA binding"/>
    <property type="evidence" value="ECO:0007669"/>
    <property type="project" value="InterPro"/>
</dbReference>
<comment type="caution">
    <text evidence="5">The sequence shown here is derived from an EMBL/GenBank/DDBJ whole genome shotgun (WGS) entry which is preliminary data.</text>
</comment>
<dbReference type="SMART" id="SM00342">
    <property type="entry name" value="HTH_ARAC"/>
    <property type="match status" value="1"/>
</dbReference>
<sequence length="295" mass="33466">MRECKISNIEGINTQRQEEKFMAPILSSTGAAWNSIVVEYWQLQAHEIPPQTTSDYIINLHFQRPARVELMWDGQLLSKRFTYGEITIMPPGLLCSGVCYDACDFLVLRLKQAFVTRIAQELNLKDIEIVPSLGVVSPQIQHIGLALKAELEFGCKSGHLYGESLATALSSYLLHQYSTSITVEDFSGGLPKYKLSNVLTYISDNLERDLTLTELKNVVQMSTYHFSRLFKQSTGLTPHQYVINCRIERAKVLLAQKQLSIADIGECIGFRNPSHFTALFRKHTTMTPKVYRENL</sequence>
<evidence type="ECO:0000256" key="1">
    <source>
        <dbReference type="ARBA" id="ARBA00023015"/>
    </source>
</evidence>
<dbReference type="InterPro" id="IPR009057">
    <property type="entry name" value="Homeodomain-like_sf"/>
</dbReference>
<keyword evidence="6" id="KW-1185">Reference proteome</keyword>
<evidence type="ECO:0000259" key="4">
    <source>
        <dbReference type="PROSITE" id="PS01124"/>
    </source>
</evidence>
<protein>
    <submittedName>
        <fullName evidence="5">AraC family transcriptional regulator</fullName>
    </submittedName>
</protein>
<dbReference type="EMBL" id="RSCL01000033">
    <property type="protein sequence ID" value="RUS97410.1"/>
    <property type="molecule type" value="Genomic_DNA"/>
</dbReference>
<dbReference type="Pfam" id="PF12833">
    <property type="entry name" value="HTH_18"/>
    <property type="match status" value="1"/>
</dbReference>
<organism evidence="5 6">
    <name type="scientific">Dulcicalothrix desertica PCC 7102</name>
    <dbReference type="NCBI Taxonomy" id="232991"/>
    <lineage>
        <taxon>Bacteria</taxon>
        <taxon>Bacillati</taxon>
        <taxon>Cyanobacteriota</taxon>
        <taxon>Cyanophyceae</taxon>
        <taxon>Nostocales</taxon>
        <taxon>Calotrichaceae</taxon>
        <taxon>Dulcicalothrix</taxon>
    </lineage>
</organism>
<dbReference type="AlphaFoldDB" id="A0A433UU95"/>
<gene>
    <name evidence="5" type="ORF">DSM106972_085130</name>
</gene>
<dbReference type="OrthoDB" id="516605at2"/>
<dbReference type="PANTHER" id="PTHR46796:SF6">
    <property type="entry name" value="ARAC SUBFAMILY"/>
    <property type="match status" value="1"/>
</dbReference>
<evidence type="ECO:0000256" key="3">
    <source>
        <dbReference type="ARBA" id="ARBA00023163"/>
    </source>
</evidence>
<dbReference type="SUPFAM" id="SSF46689">
    <property type="entry name" value="Homeodomain-like"/>
    <property type="match status" value="2"/>
</dbReference>
<accession>A0A433UU95</accession>
<keyword evidence="1" id="KW-0805">Transcription regulation</keyword>
<name>A0A433UU95_9CYAN</name>
<proteinExistence type="predicted"/>
<keyword evidence="3" id="KW-0804">Transcription</keyword>
<reference evidence="5" key="2">
    <citation type="journal article" date="2019" name="Genome Biol. Evol.">
        <title>Day and night: Metabolic profiles and evolutionary relationships of six axenic non-marine cyanobacteria.</title>
        <authorList>
            <person name="Will S.E."/>
            <person name="Henke P."/>
            <person name="Boedeker C."/>
            <person name="Huang S."/>
            <person name="Brinkmann H."/>
            <person name="Rohde M."/>
            <person name="Jarek M."/>
            <person name="Friedl T."/>
            <person name="Seufert S."/>
            <person name="Schumacher M."/>
            <person name="Overmann J."/>
            <person name="Neumann-Schaal M."/>
            <person name="Petersen J."/>
        </authorList>
    </citation>
    <scope>NUCLEOTIDE SEQUENCE [LARGE SCALE GENOMIC DNA]</scope>
    <source>
        <strain evidence="5">PCC 7102</strain>
    </source>
</reference>